<evidence type="ECO:0000256" key="1">
    <source>
        <dbReference type="ARBA" id="ARBA00023015"/>
    </source>
</evidence>
<gene>
    <name evidence="5" type="ORF">BDW02DRAFT_371214</name>
</gene>
<organism evidence="5 6">
    <name type="scientific">Decorospora gaudefroyi</name>
    <dbReference type="NCBI Taxonomy" id="184978"/>
    <lineage>
        <taxon>Eukaryota</taxon>
        <taxon>Fungi</taxon>
        <taxon>Dikarya</taxon>
        <taxon>Ascomycota</taxon>
        <taxon>Pezizomycotina</taxon>
        <taxon>Dothideomycetes</taxon>
        <taxon>Pleosporomycetidae</taxon>
        <taxon>Pleosporales</taxon>
        <taxon>Pleosporineae</taxon>
        <taxon>Pleosporaceae</taxon>
        <taxon>Decorospora</taxon>
    </lineage>
</organism>
<evidence type="ECO:0000256" key="4">
    <source>
        <dbReference type="SAM" id="MobiDB-lite"/>
    </source>
</evidence>
<keyword evidence="1" id="KW-0805">Transcription regulation</keyword>
<reference evidence="5" key="1">
    <citation type="submission" date="2020-01" db="EMBL/GenBank/DDBJ databases">
        <authorList>
            <consortium name="DOE Joint Genome Institute"/>
            <person name="Haridas S."/>
            <person name="Albert R."/>
            <person name="Binder M."/>
            <person name="Bloem J."/>
            <person name="Labutti K."/>
            <person name="Salamov A."/>
            <person name="Andreopoulos B."/>
            <person name="Baker S.E."/>
            <person name="Barry K."/>
            <person name="Bills G."/>
            <person name="Bluhm B.H."/>
            <person name="Cannon C."/>
            <person name="Castanera R."/>
            <person name="Culley D.E."/>
            <person name="Daum C."/>
            <person name="Ezra D."/>
            <person name="Gonzalez J.B."/>
            <person name="Henrissat B."/>
            <person name="Kuo A."/>
            <person name="Liang C."/>
            <person name="Lipzen A."/>
            <person name="Lutzoni F."/>
            <person name="Magnuson J."/>
            <person name="Mondo S."/>
            <person name="Nolan M."/>
            <person name="Ohm R."/>
            <person name="Pangilinan J."/>
            <person name="Park H.-J."/>
            <person name="Ramirez L."/>
            <person name="Alfaro M."/>
            <person name="Sun H."/>
            <person name="Tritt A."/>
            <person name="Yoshinaga Y."/>
            <person name="Zwiers L.-H."/>
            <person name="Turgeon B.G."/>
            <person name="Goodwin S.B."/>
            <person name="Spatafora J.W."/>
            <person name="Crous P.W."/>
            <person name="Grigoriev I.V."/>
        </authorList>
    </citation>
    <scope>NUCLEOTIDE SEQUENCE</scope>
    <source>
        <strain evidence="5">P77</strain>
    </source>
</reference>
<proteinExistence type="predicted"/>
<evidence type="ECO:0000313" key="5">
    <source>
        <dbReference type="EMBL" id="KAF1833671.1"/>
    </source>
</evidence>
<keyword evidence="2" id="KW-0804">Transcription</keyword>
<dbReference type="PANTHER" id="PTHR47840:SF1">
    <property type="entry name" value="ZN(II)2CYS6 TRANSCRIPTION FACTOR (EUROFUNG)"/>
    <property type="match status" value="1"/>
</dbReference>
<keyword evidence="3" id="KW-0539">Nucleus</keyword>
<dbReference type="EMBL" id="ML975314">
    <property type="protein sequence ID" value="KAF1833671.1"/>
    <property type="molecule type" value="Genomic_DNA"/>
</dbReference>
<feature type="compositionally biased region" description="Polar residues" evidence="4">
    <location>
        <begin position="87"/>
        <end position="100"/>
    </location>
</feature>
<dbReference type="CDD" id="cd12148">
    <property type="entry name" value="fungal_TF_MHR"/>
    <property type="match status" value="1"/>
</dbReference>
<sequence>MDSLSNTCNDFSRKRPSKGLRRACWECKKRKTQGFASQSDMSSHASVNSLGPDRVEEENTCARHIGERLNKLEQLFERFVCRKSSTIGASSATPQSSTLAASGPSEKESRSPPLESSHDTQSLSSIGDGILGAQTWTSPPSIRTLVDEQDKGYWSRRESIRRSLATLLPSQHDADIIFESSNGWMILDGIYRASRDIYVNRDEQSYALDMQAVAKERVVIIARTLLHLAICINLLPPEFEHARLTSIWNLEATMQKYVSTVTSLVTSSDEQMMTLHGLETLMLLALYHMNSASLRQSWLIVRRGLSLAYLMGFQRIINQDDTSPPIPAMSNAKAIWRTFVDLDRYLGLHLRLPFGADDYPLAENADSHLVHRSRINAITREAAEIDRNVSPQSYSTALALDEKLELSMREMPKEFWEVPNIPPTARSPECHAALERLMVQLWHFETKIFIHLPYLLRAHRDHRYDYSKVTALQASRNVLMRWFALRNASITQACCRYAEIGVFIAAVTLTLDIVIELGTREKSEVKKTKGTDFAMICRLIAEMEKLANASPREKIAARSALILKKMLSSLDPAKQPAGKARITIPFFGPVELEFKKPPVRPVFDVDSDAGKLLNATATGEHVPCFSFIHNALWPSLEDGSDCDLDWDIVLFDGLEDRDTEGNWMF</sequence>
<dbReference type="AlphaFoldDB" id="A0A6A5KBX5"/>
<evidence type="ECO:0000256" key="2">
    <source>
        <dbReference type="ARBA" id="ARBA00023163"/>
    </source>
</evidence>
<evidence type="ECO:0000256" key="3">
    <source>
        <dbReference type="ARBA" id="ARBA00023242"/>
    </source>
</evidence>
<dbReference type="OrthoDB" id="5392779at2759"/>
<protein>
    <recommendedName>
        <fullName evidence="7">Transcription factor domain-containing protein</fullName>
    </recommendedName>
</protein>
<feature type="compositionally biased region" description="Polar residues" evidence="4">
    <location>
        <begin position="35"/>
        <end position="49"/>
    </location>
</feature>
<keyword evidence="6" id="KW-1185">Reference proteome</keyword>
<name>A0A6A5KBX5_9PLEO</name>
<evidence type="ECO:0000313" key="6">
    <source>
        <dbReference type="Proteomes" id="UP000800040"/>
    </source>
</evidence>
<dbReference type="PANTHER" id="PTHR47840">
    <property type="entry name" value="ZN(II)2CYS6 TRANSCRIPTION FACTOR (EUROFUNG)-RELATED"/>
    <property type="match status" value="1"/>
</dbReference>
<feature type="region of interest" description="Disordered" evidence="4">
    <location>
        <begin position="87"/>
        <end position="123"/>
    </location>
</feature>
<evidence type="ECO:0008006" key="7">
    <source>
        <dbReference type="Google" id="ProtNLM"/>
    </source>
</evidence>
<accession>A0A6A5KBX5</accession>
<dbReference type="Proteomes" id="UP000800040">
    <property type="component" value="Unassembled WGS sequence"/>
</dbReference>
<feature type="region of interest" description="Disordered" evidence="4">
    <location>
        <begin position="35"/>
        <end position="54"/>
    </location>
</feature>